<dbReference type="Gene3D" id="2.40.40.10">
    <property type="entry name" value="RlpA-like domain"/>
    <property type="match status" value="1"/>
</dbReference>
<evidence type="ECO:0000256" key="3">
    <source>
        <dbReference type="ARBA" id="ARBA00012601"/>
    </source>
</evidence>
<evidence type="ECO:0000256" key="1">
    <source>
        <dbReference type="ARBA" id="ARBA00000966"/>
    </source>
</evidence>
<evidence type="ECO:0000256" key="6">
    <source>
        <dbReference type="ARBA" id="ARBA00023277"/>
    </source>
</evidence>
<feature type="non-terminal residue" evidence="11">
    <location>
        <position position="100"/>
    </location>
</feature>
<evidence type="ECO:0000256" key="7">
    <source>
        <dbReference type="ARBA" id="ARBA00023295"/>
    </source>
</evidence>
<sequence>MVCGVMTGSGPTRKVAGRTTRYWDCCKASCGWVGKVSGSNAYVKSCRRDGNTVWNDANARNGCDSGGEAFVCNNQMPWAINDQLAYGFPAATIAGLTEQQ</sequence>
<evidence type="ECO:0000256" key="9">
    <source>
        <dbReference type="PROSITE-ProRule" id="PRU10069"/>
    </source>
</evidence>
<dbReference type="SUPFAM" id="SSF50685">
    <property type="entry name" value="Barwin-like endoglucanases"/>
    <property type="match status" value="1"/>
</dbReference>
<evidence type="ECO:0000259" key="10">
    <source>
        <dbReference type="PROSITE" id="PS01140"/>
    </source>
</evidence>
<dbReference type="PANTHER" id="PTHR39730">
    <property type="entry name" value="ENDOGLUCANASE 1"/>
    <property type="match status" value="1"/>
</dbReference>
<dbReference type="GO" id="GO:0008810">
    <property type="term" value="F:cellulase activity"/>
    <property type="evidence" value="ECO:0007669"/>
    <property type="project" value="UniProtKB-EC"/>
</dbReference>
<keyword evidence="5" id="KW-0136">Cellulose degradation</keyword>
<protein>
    <recommendedName>
        <fullName evidence="3 9">Cellulase</fullName>
        <ecNumber evidence="3 9">3.2.1.4</ecNumber>
    </recommendedName>
</protein>
<dbReference type="Pfam" id="PF02015">
    <property type="entry name" value="Glyco_hydro_45"/>
    <property type="match status" value="1"/>
</dbReference>
<dbReference type="PANTHER" id="PTHR39730:SF1">
    <property type="entry name" value="ENDOGLUCANASE 1"/>
    <property type="match status" value="1"/>
</dbReference>
<keyword evidence="8" id="KW-0624">Polysaccharide degradation</keyword>
<dbReference type="PROSITE" id="PS01140">
    <property type="entry name" value="GLYCOSYL_HYDROL_F45"/>
    <property type="match status" value="1"/>
</dbReference>
<evidence type="ECO:0000256" key="4">
    <source>
        <dbReference type="ARBA" id="ARBA00022801"/>
    </source>
</evidence>
<name>A0A820LJM9_9BILA</name>
<comment type="caution">
    <text evidence="11">The sequence shown here is derived from an EMBL/GenBank/DDBJ whole genome shotgun (WGS) entry which is preliminary data.</text>
</comment>
<feature type="domain" description="Glycosyl hydrolases family 45 active site" evidence="10">
    <location>
        <begin position="19"/>
        <end position="30"/>
    </location>
</feature>
<dbReference type="AlphaFoldDB" id="A0A820LJM9"/>
<dbReference type="Proteomes" id="UP000663836">
    <property type="component" value="Unassembled WGS sequence"/>
</dbReference>
<evidence type="ECO:0000256" key="2">
    <source>
        <dbReference type="ARBA" id="ARBA00007793"/>
    </source>
</evidence>
<accession>A0A820LJM9</accession>
<feature type="active site" description="Nucleophile" evidence="9">
    <location>
        <position position="24"/>
    </location>
</feature>
<keyword evidence="6" id="KW-0119">Carbohydrate metabolism</keyword>
<comment type="catalytic activity">
    <reaction evidence="1 9">
        <text>Endohydrolysis of (1-&gt;4)-beta-D-glucosidic linkages in cellulose, lichenin and cereal beta-D-glucans.</text>
        <dbReference type="EC" id="3.2.1.4"/>
    </reaction>
</comment>
<dbReference type="InterPro" id="IPR000334">
    <property type="entry name" value="Glyco_hydro_45"/>
</dbReference>
<dbReference type="InterPro" id="IPR052288">
    <property type="entry name" value="GH45_Enzymes"/>
</dbReference>
<reference evidence="11" key="1">
    <citation type="submission" date="2021-02" db="EMBL/GenBank/DDBJ databases">
        <authorList>
            <person name="Nowell W R."/>
        </authorList>
    </citation>
    <scope>NUCLEOTIDE SEQUENCE</scope>
</reference>
<dbReference type="InterPro" id="IPR036908">
    <property type="entry name" value="RlpA-like_sf"/>
</dbReference>
<organism evidence="11 12">
    <name type="scientific">Rotaria sordida</name>
    <dbReference type="NCBI Taxonomy" id="392033"/>
    <lineage>
        <taxon>Eukaryota</taxon>
        <taxon>Metazoa</taxon>
        <taxon>Spiralia</taxon>
        <taxon>Gnathifera</taxon>
        <taxon>Rotifera</taxon>
        <taxon>Eurotatoria</taxon>
        <taxon>Bdelloidea</taxon>
        <taxon>Philodinida</taxon>
        <taxon>Philodinidae</taxon>
        <taxon>Rotaria</taxon>
    </lineage>
</organism>
<evidence type="ECO:0000313" key="12">
    <source>
        <dbReference type="Proteomes" id="UP000663836"/>
    </source>
</evidence>
<dbReference type="EC" id="3.2.1.4" evidence="3 9"/>
<comment type="similarity">
    <text evidence="2">Belongs to the glycosyl hydrolase 45 (cellulase K) family.</text>
</comment>
<keyword evidence="4" id="KW-0378">Hydrolase</keyword>
<dbReference type="GO" id="GO:0030245">
    <property type="term" value="P:cellulose catabolic process"/>
    <property type="evidence" value="ECO:0007669"/>
    <property type="project" value="UniProtKB-KW"/>
</dbReference>
<dbReference type="EMBL" id="CAJOBD010053198">
    <property type="protein sequence ID" value="CAF4358192.1"/>
    <property type="molecule type" value="Genomic_DNA"/>
</dbReference>
<gene>
    <name evidence="11" type="ORF">JBS370_LOCUS42154</name>
</gene>
<evidence type="ECO:0000256" key="8">
    <source>
        <dbReference type="ARBA" id="ARBA00023326"/>
    </source>
</evidence>
<evidence type="ECO:0000256" key="5">
    <source>
        <dbReference type="ARBA" id="ARBA00023001"/>
    </source>
</evidence>
<evidence type="ECO:0000313" key="11">
    <source>
        <dbReference type="EMBL" id="CAF4358192.1"/>
    </source>
</evidence>
<proteinExistence type="inferred from homology"/>
<keyword evidence="7" id="KW-0326">Glycosidase</keyword>